<evidence type="ECO:0000313" key="3">
    <source>
        <dbReference type="Proteomes" id="UP001396334"/>
    </source>
</evidence>
<proteinExistence type="predicted"/>
<keyword evidence="3" id="KW-1185">Reference proteome</keyword>
<feature type="compositionally biased region" description="Gly residues" evidence="1">
    <location>
        <begin position="19"/>
        <end position="29"/>
    </location>
</feature>
<reference evidence="2 3" key="1">
    <citation type="journal article" date="2024" name="G3 (Bethesda)">
        <title>Genome assembly of Hibiscus sabdariffa L. provides insights into metabolisms of medicinal natural products.</title>
        <authorList>
            <person name="Kim T."/>
        </authorList>
    </citation>
    <scope>NUCLEOTIDE SEQUENCE [LARGE SCALE GENOMIC DNA]</scope>
    <source>
        <strain evidence="2">TK-2024</strain>
        <tissue evidence="2">Old leaves</tissue>
    </source>
</reference>
<protein>
    <submittedName>
        <fullName evidence="2">Uncharacterized protein</fullName>
    </submittedName>
</protein>
<gene>
    <name evidence="2" type="ORF">V6N11_044547</name>
</gene>
<comment type="caution">
    <text evidence="2">The sequence shown here is derived from an EMBL/GenBank/DDBJ whole genome shotgun (WGS) entry which is preliminary data.</text>
</comment>
<organism evidence="2 3">
    <name type="scientific">Hibiscus sabdariffa</name>
    <name type="common">roselle</name>
    <dbReference type="NCBI Taxonomy" id="183260"/>
    <lineage>
        <taxon>Eukaryota</taxon>
        <taxon>Viridiplantae</taxon>
        <taxon>Streptophyta</taxon>
        <taxon>Embryophyta</taxon>
        <taxon>Tracheophyta</taxon>
        <taxon>Spermatophyta</taxon>
        <taxon>Magnoliopsida</taxon>
        <taxon>eudicotyledons</taxon>
        <taxon>Gunneridae</taxon>
        <taxon>Pentapetalae</taxon>
        <taxon>rosids</taxon>
        <taxon>malvids</taxon>
        <taxon>Malvales</taxon>
        <taxon>Malvaceae</taxon>
        <taxon>Malvoideae</taxon>
        <taxon>Hibiscus</taxon>
    </lineage>
</organism>
<sequence>MGGSLGPSMEWRSMANTVGGLGPTSGDGLGQSRAKSDGDLGPSMAWRFGGKPGGGVGPSMTWRYRVNIRGDLGSNKAWRFRAKNGITV</sequence>
<accession>A0ABR1ZJX0</accession>
<dbReference type="EMBL" id="JBBPBN010000978">
    <property type="protein sequence ID" value="KAK8480853.1"/>
    <property type="molecule type" value="Genomic_DNA"/>
</dbReference>
<feature type="region of interest" description="Disordered" evidence="1">
    <location>
        <begin position="1"/>
        <end position="55"/>
    </location>
</feature>
<name>A0ABR1ZJX0_9ROSI</name>
<evidence type="ECO:0000313" key="2">
    <source>
        <dbReference type="EMBL" id="KAK8480853.1"/>
    </source>
</evidence>
<dbReference type="Proteomes" id="UP001396334">
    <property type="component" value="Unassembled WGS sequence"/>
</dbReference>
<evidence type="ECO:0000256" key="1">
    <source>
        <dbReference type="SAM" id="MobiDB-lite"/>
    </source>
</evidence>